<evidence type="ECO:0000256" key="13">
    <source>
        <dbReference type="PIRNR" id="PIRNR001365"/>
    </source>
</evidence>
<protein>
    <recommendedName>
        <fullName evidence="4 12">4-hydroxy-tetrahydrodipicolinate synthase</fullName>
        <shortName evidence="12">HTPA synthase</shortName>
        <ecNumber evidence="4 12">4.3.3.7</ecNumber>
    </recommendedName>
</protein>
<evidence type="ECO:0000256" key="3">
    <source>
        <dbReference type="ARBA" id="ARBA00007592"/>
    </source>
</evidence>
<dbReference type="PANTHER" id="PTHR12128:SF66">
    <property type="entry name" value="4-HYDROXY-2-OXOGLUTARATE ALDOLASE, MITOCHONDRIAL"/>
    <property type="match status" value="1"/>
</dbReference>
<dbReference type="GO" id="GO:0008840">
    <property type="term" value="F:4-hydroxy-tetrahydrodipicolinate synthase activity"/>
    <property type="evidence" value="ECO:0007669"/>
    <property type="project" value="UniProtKB-UniRule"/>
</dbReference>
<dbReference type="NCBIfam" id="TIGR00674">
    <property type="entry name" value="dapA"/>
    <property type="match status" value="1"/>
</dbReference>
<dbReference type="GO" id="GO:0009089">
    <property type="term" value="P:lysine biosynthetic process via diaminopimelate"/>
    <property type="evidence" value="ECO:0007669"/>
    <property type="project" value="UniProtKB-UniRule"/>
</dbReference>
<comment type="subcellular location">
    <subcellularLocation>
        <location evidence="12">Cytoplasm</location>
    </subcellularLocation>
</comment>
<dbReference type="UniPathway" id="UPA00034">
    <property type="reaction ID" value="UER00017"/>
</dbReference>
<keyword evidence="5 12" id="KW-0963">Cytoplasm</keyword>
<feature type="site" description="Part of a proton relay during catalysis" evidence="12">
    <location>
        <position position="46"/>
    </location>
</feature>
<dbReference type="InterPro" id="IPR020625">
    <property type="entry name" value="Schiff_base-form_aldolases_AS"/>
</dbReference>
<keyword evidence="6 12" id="KW-0028">Amino-acid biosynthesis</keyword>
<name>A0A410QF32_9FIRM</name>
<organism evidence="16 17">
    <name type="scientific">Acidilutibacter cellobiosedens</name>
    <dbReference type="NCBI Taxonomy" id="2507161"/>
    <lineage>
        <taxon>Bacteria</taxon>
        <taxon>Bacillati</taxon>
        <taxon>Bacillota</taxon>
        <taxon>Tissierellia</taxon>
        <taxon>Tissierellales</taxon>
        <taxon>Acidilutibacteraceae</taxon>
        <taxon>Acidilutibacter</taxon>
    </lineage>
</organism>
<feature type="active site" description="Schiff-base intermediate with substrate" evidence="12 14">
    <location>
        <position position="163"/>
    </location>
</feature>
<comment type="function">
    <text evidence="1 12">Catalyzes the condensation of (S)-aspartate-beta-semialdehyde [(S)-ASA] and pyruvate to 4-hydroxy-tetrahydrodipicolinate (HTPA).</text>
</comment>
<evidence type="ECO:0000256" key="9">
    <source>
        <dbReference type="ARBA" id="ARBA00023239"/>
    </source>
</evidence>
<evidence type="ECO:0000313" key="16">
    <source>
        <dbReference type="EMBL" id="QAT62621.1"/>
    </source>
</evidence>
<feature type="site" description="Part of a proton relay during catalysis" evidence="12">
    <location>
        <position position="109"/>
    </location>
</feature>
<dbReference type="SMART" id="SM01130">
    <property type="entry name" value="DHDPS"/>
    <property type="match status" value="1"/>
</dbReference>
<evidence type="ECO:0000256" key="2">
    <source>
        <dbReference type="ARBA" id="ARBA00005120"/>
    </source>
</evidence>
<evidence type="ECO:0000256" key="7">
    <source>
        <dbReference type="ARBA" id="ARBA00022915"/>
    </source>
</evidence>
<evidence type="ECO:0000313" key="17">
    <source>
        <dbReference type="Proteomes" id="UP000287969"/>
    </source>
</evidence>
<comment type="catalytic activity">
    <reaction evidence="11 12">
        <text>L-aspartate 4-semialdehyde + pyruvate = (2S,4S)-4-hydroxy-2,3,4,5-tetrahydrodipicolinate + H2O + H(+)</text>
        <dbReference type="Rhea" id="RHEA:34171"/>
        <dbReference type="ChEBI" id="CHEBI:15361"/>
        <dbReference type="ChEBI" id="CHEBI:15377"/>
        <dbReference type="ChEBI" id="CHEBI:15378"/>
        <dbReference type="ChEBI" id="CHEBI:67139"/>
        <dbReference type="ChEBI" id="CHEBI:537519"/>
        <dbReference type="EC" id="4.3.3.7"/>
    </reaction>
</comment>
<evidence type="ECO:0000256" key="14">
    <source>
        <dbReference type="PIRSR" id="PIRSR001365-1"/>
    </source>
</evidence>
<dbReference type="PROSITE" id="PS00666">
    <property type="entry name" value="DHDPS_2"/>
    <property type="match status" value="1"/>
</dbReference>
<dbReference type="EC" id="4.3.3.7" evidence="4 12"/>
<dbReference type="EMBL" id="CP035282">
    <property type="protein sequence ID" value="QAT62621.1"/>
    <property type="molecule type" value="Genomic_DNA"/>
</dbReference>
<dbReference type="PRINTS" id="PR00146">
    <property type="entry name" value="DHPICSNTHASE"/>
</dbReference>
<keyword evidence="8 12" id="KW-0457">Lysine biosynthesis</keyword>
<dbReference type="PANTHER" id="PTHR12128">
    <property type="entry name" value="DIHYDRODIPICOLINATE SYNTHASE"/>
    <property type="match status" value="1"/>
</dbReference>
<evidence type="ECO:0000256" key="1">
    <source>
        <dbReference type="ARBA" id="ARBA00003294"/>
    </source>
</evidence>
<gene>
    <name evidence="12 16" type="primary">dapA</name>
    <name evidence="16" type="ORF">EQM13_14120</name>
</gene>
<feature type="binding site" evidence="12 15">
    <location>
        <position position="206"/>
    </location>
    <ligand>
        <name>pyruvate</name>
        <dbReference type="ChEBI" id="CHEBI:15361"/>
    </ligand>
</feature>
<accession>A0A410QF32</accession>
<keyword evidence="17" id="KW-1185">Reference proteome</keyword>
<dbReference type="InterPro" id="IPR002220">
    <property type="entry name" value="DapA-like"/>
</dbReference>
<comment type="similarity">
    <text evidence="3 12 13">Belongs to the DapA family.</text>
</comment>
<evidence type="ECO:0000256" key="8">
    <source>
        <dbReference type="ARBA" id="ARBA00023154"/>
    </source>
</evidence>
<dbReference type="OrthoDB" id="9782828at2"/>
<dbReference type="KEGG" id="spoa:EQM13_14120"/>
<evidence type="ECO:0000256" key="15">
    <source>
        <dbReference type="PIRSR" id="PIRSR001365-2"/>
    </source>
</evidence>
<dbReference type="GO" id="GO:0019877">
    <property type="term" value="P:diaminopimelate biosynthetic process"/>
    <property type="evidence" value="ECO:0007669"/>
    <property type="project" value="UniProtKB-UniRule"/>
</dbReference>
<dbReference type="HAMAP" id="MF_00418">
    <property type="entry name" value="DapA"/>
    <property type="match status" value="1"/>
</dbReference>
<evidence type="ECO:0000256" key="12">
    <source>
        <dbReference type="HAMAP-Rule" id="MF_00418"/>
    </source>
</evidence>
<comment type="pathway">
    <text evidence="2 12">Amino-acid biosynthesis; L-lysine biosynthesis via DAP pathway; (S)-tetrahydrodipicolinate from L-aspartate: step 3/4.</text>
</comment>
<dbReference type="Proteomes" id="UP000287969">
    <property type="component" value="Chromosome"/>
</dbReference>
<evidence type="ECO:0000256" key="11">
    <source>
        <dbReference type="ARBA" id="ARBA00047836"/>
    </source>
</evidence>
<dbReference type="SUPFAM" id="SSF51569">
    <property type="entry name" value="Aldolase"/>
    <property type="match status" value="1"/>
</dbReference>
<proteinExistence type="inferred from homology"/>
<feature type="active site" description="Proton donor/acceptor" evidence="12 14">
    <location>
        <position position="135"/>
    </location>
</feature>
<evidence type="ECO:0000256" key="5">
    <source>
        <dbReference type="ARBA" id="ARBA00022490"/>
    </source>
</evidence>
<sequence length="293" mass="32307">MKKLKGIITAMVTPFHEDESLDLVSAKKMARWLVSKGVHGLFIAGTNGEFHLLTDDEKVELTKAIVEEVGGEIVICAGSGCCSTMQTINLTRRLVDAGADYISVVTPYYLVPTQEDLYLHYKAIADQTEAKIILYNIPGQTGINIEPKIVDKLAELPNIVAIKDSSGNFENQKEYIKISKHKDFMVLNGSDSLMLDAFKAGAVASVAATSNVLPDIEVKLYDEYLKGDLVKAQEQRNKIDLLRMNLKKCVAPSVMKATLNLMGIQAGITRKPISMPKDEVINDIKNMIKAYDL</sequence>
<comment type="subunit">
    <text evidence="12">Homotetramer; dimer of dimers.</text>
</comment>
<keyword evidence="9 12" id="KW-0456">Lyase</keyword>
<dbReference type="AlphaFoldDB" id="A0A410QF32"/>
<keyword evidence="7 12" id="KW-0220">Diaminopimelate biosynthesis</keyword>
<comment type="caution">
    <text evidence="12">Lacks conserved residue(s) required for the propagation of feature annotation.</text>
</comment>
<dbReference type="GO" id="GO:0005737">
    <property type="term" value="C:cytoplasm"/>
    <property type="evidence" value="ECO:0007669"/>
    <property type="project" value="UniProtKB-SubCell"/>
</dbReference>
<evidence type="ECO:0000256" key="4">
    <source>
        <dbReference type="ARBA" id="ARBA00012086"/>
    </source>
</evidence>
<evidence type="ECO:0000256" key="6">
    <source>
        <dbReference type="ARBA" id="ARBA00022605"/>
    </source>
</evidence>
<evidence type="ECO:0000256" key="10">
    <source>
        <dbReference type="ARBA" id="ARBA00023270"/>
    </source>
</evidence>
<comment type="caution">
    <text evidence="12">Was originally thought to be a dihydrodipicolinate synthase (DHDPS), catalyzing the condensation of (S)-aspartate-beta-semialdehyde [(S)-ASA] and pyruvate to dihydrodipicolinate (DHDP). However, it was shown in E.coli that the product of the enzymatic reaction is not dihydrodipicolinate but in fact (4S)-4-hydroxy-2,3,4,5-tetrahydro-(2S)-dipicolinic acid (HTPA), and that the consecutive dehydration reaction leading to DHDP is not spontaneous but catalyzed by DapB.</text>
</comment>
<dbReference type="InterPro" id="IPR005263">
    <property type="entry name" value="DapA"/>
</dbReference>
<dbReference type="RefSeq" id="WP_128753041.1">
    <property type="nucleotide sequence ID" value="NZ_CP035282.1"/>
</dbReference>
<dbReference type="InterPro" id="IPR013785">
    <property type="entry name" value="Aldolase_TIM"/>
</dbReference>
<dbReference type="Pfam" id="PF00701">
    <property type="entry name" value="DHDPS"/>
    <property type="match status" value="1"/>
</dbReference>
<reference evidence="17" key="1">
    <citation type="submission" date="2019-01" db="EMBL/GenBank/DDBJ databases">
        <title>Draft genomes of a novel of Sporanaerobacter strains.</title>
        <authorList>
            <person name="Ma S."/>
        </authorList>
    </citation>
    <scope>NUCLEOTIDE SEQUENCE [LARGE SCALE GENOMIC DNA]</scope>
    <source>
        <strain evidence="17">NJN-17</strain>
    </source>
</reference>
<dbReference type="Gene3D" id="3.20.20.70">
    <property type="entry name" value="Aldolase class I"/>
    <property type="match status" value="1"/>
</dbReference>
<keyword evidence="10 12" id="KW-0704">Schiff base</keyword>
<dbReference type="PIRSF" id="PIRSF001365">
    <property type="entry name" value="DHDPS"/>
    <property type="match status" value="1"/>
</dbReference>
<dbReference type="CDD" id="cd00408">
    <property type="entry name" value="DHDPS-like"/>
    <property type="match status" value="1"/>
</dbReference>